<feature type="compositionally biased region" description="Basic and acidic residues" evidence="5">
    <location>
        <begin position="733"/>
        <end position="753"/>
    </location>
</feature>
<evidence type="ECO:0000256" key="1">
    <source>
        <dbReference type="ARBA" id="ARBA00001947"/>
    </source>
</evidence>
<dbReference type="InterPro" id="IPR051453">
    <property type="entry name" value="MBL_Glyoxalase_II"/>
</dbReference>
<feature type="region of interest" description="Disordered" evidence="5">
    <location>
        <begin position="710"/>
        <end position="757"/>
    </location>
</feature>
<accession>A0ABQ5K5V6</accession>
<dbReference type="Pfam" id="PF00753">
    <property type="entry name" value="Lactamase_B"/>
    <property type="match status" value="1"/>
</dbReference>
<feature type="compositionally biased region" description="Polar residues" evidence="5">
    <location>
        <begin position="319"/>
        <end position="329"/>
    </location>
</feature>
<feature type="region of interest" description="Disordered" evidence="5">
    <location>
        <begin position="304"/>
        <end position="329"/>
    </location>
</feature>
<dbReference type="EMBL" id="BQXS01000115">
    <property type="protein sequence ID" value="GKT27963.1"/>
    <property type="molecule type" value="Genomic_DNA"/>
</dbReference>
<evidence type="ECO:0000256" key="2">
    <source>
        <dbReference type="ARBA" id="ARBA00022723"/>
    </source>
</evidence>
<keyword evidence="8" id="KW-1185">Reference proteome</keyword>
<feature type="region of interest" description="Disordered" evidence="5">
    <location>
        <begin position="1055"/>
        <end position="1077"/>
    </location>
</feature>
<evidence type="ECO:0000313" key="7">
    <source>
        <dbReference type="EMBL" id="GKT27963.1"/>
    </source>
</evidence>
<feature type="region of interest" description="Disordered" evidence="5">
    <location>
        <begin position="609"/>
        <end position="629"/>
    </location>
</feature>
<keyword evidence="4" id="KW-0862">Zinc</keyword>
<dbReference type="CDD" id="cd06262">
    <property type="entry name" value="metallo-hydrolase-like_MBL-fold"/>
    <property type="match status" value="1"/>
</dbReference>
<feature type="compositionally biased region" description="Basic and acidic residues" evidence="5">
    <location>
        <begin position="710"/>
        <end position="722"/>
    </location>
</feature>
<evidence type="ECO:0000256" key="4">
    <source>
        <dbReference type="ARBA" id="ARBA00022833"/>
    </source>
</evidence>
<evidence type="ECO:0000259" key="6">
    <source>
        <dbReference type="SMART" id="SM00849"/>
    </source>
</evidence>
<proteinExistence type="predicted"/>
<protein>
    <recommendedName>
        <fullName evidence="6">Metallo-beta-lactamase domain-containing protein</fullName>
    </recommendedName>
</protein>
<dbReference type="SMART" id="SM00849">
    <property type="entry name" value="Lactamase_B"/>
    <property type="match status" value="1"/>
</dbReference>
<evidence type="ECO:0000313" key="8">
    <source>
        <dbReference type="Proteomes" id="UP001057375"/>
    </source>
</evidence>
<dbReference type="InterPro" id="IPR036866">
    <property type="entry name" value="RibonucZ/Hydroxyglut_hydro"/>
</dbReference>
<reference evidence="7" key="1">
    <citation type="submission" date="2022-03" db="EMBL/GenBank/DDBJ databases">
        <title>Draft genome sequence of Aduncisulcus paluster, a free-living microaerophilic Fornicata.</title>
        <authorList>
            <person name="Yuyama I."/>
            <person name="Kume K."/>
            <person name="Tamura T."/>
            <person name="Inagaki Y."/>
            <person name="Hashimoto T."/>
        </authorList>
    </citation>
    <scope>NUCLEOTIDE SEQUENCE</scope>
    <source>
        <strain evidence="7">NY0171</strain>
    </source>
</reference>
<feature type="compositionally biased region" description="Basic and acidic residues" evidence="5">
    <location>
        <begin position="495"/>
        <end position="506"/>
    </location>
</feature>
<organism evidence="7 8">
    <name type="scientific">Aduncisulcus paluster</name>
    <dbReference type="NCBI Taxonomy" id="2918883"/>
    <lineage>
        <taxon>Eukaryota</taxon>
        <taxon>Metamonada</taxon>
        <taxon>Carpediemonas-like organisms</taxon>
        <taxon>Aduncisulcus</taxon>
    </lineage>
</organism>
<feature type="compositionally biased region" description="Low complexity" evidence="5">
    <location>
        <begin position="1063"/>
        <end position="1077"/>
    </location>
</feature>
<keyword evidence="3" id="KW-0378">Hydrolase</keyword>
<dbReference type="SUPFAM" id="SSF56281">
    <property type="entry name" value="Metallo-hydrolase/oxidoreductase"/>
    <property type="match status" value="1"/>
</dbReference>
<feature type="compositionally biased region" description="Basic and acidic residues" evidence="5">
    <location>
        <begin position="304"/>
        <end position="318"/>
    </location>
</feature>
<name>A0ABQ5K5V6_9EUKA</name>
<dbReference type="Gene3D" id="3.60.15.10">
    <property type="entry name" value="Ribonuclease Z/Hydroxyacylglutathione hydrolase-like"/>
    <property type="match status" value="1"/>
</dbReference>
<feature type="domain" description="Metallo-beta-lactamase" evidence="6">
    <location>
        <begin position="23"/>
        <end position="203"/>
    </location>
</feature>
<feature type="region of interest" description="Disordered" evidence="5">
    <location>
        <begin position="486"/>
        <end position="511"/>
    </location>
</feature>
<keyword evidence="2" id="KW-0479">Metal-binding</keyword>
<feature type="region of interest" description="Disordered" evidence="5">
    <location>
        <begin position="891"/>
        <end position="912"/>
    </location>
</feature>
<gene>
    <name evidence="7" type="ORF">ADUPG1_000318</name>
</gene>
<sequence>MSIRTILDDEKLHVIVSTVGMLSTNCILVADKASKAAAIVDAGGDPPKSFMGVISSKKYDIKYILATHGHFDHCCGFTTVKKSFPTAKVAVHEADLHLYKDIPKQPMLFGLPSMGTVPDCELVLKDGQILPLGESDLEVIHTPGHSPGSVLFNVSHGAVLLSGDTLFRGSHGRTDLWEGNAATLKKSFAKFSQFKDDLKFTTVYMEEEIRRESVCERIHTISILEDRGLYFVSKNDYLDLLFDIIDCVRRLAVCISVKLERAISSAIDSSIILSLPPVPFIYAILRSYLEQAVQVVREEDARFRPHSTESLQPEKRPSDLTSGNPDSDVSASARLSHLQRYHPGRLYRPEHILTSSLHSMSQCVSRIRILIKELKIDPIDDLNIDMPLNVTYSLPPSRIQQPPLTFSSWSSRGHHPHIRAQIVTARSWSVAVCVRPPLWCGWSESVSLKHQKPMFMAKTQESDDFSPENLLKPDEKQLIPKIDIVIPPPEGEKEESEKDESLHPSEESLPPFSLSSWSINWCCNDLYGYFARKQVRFQKKIEKLKHKIEKKMRKACSEQDNKKVRKDEREQNEIVRLNSDLVLFRRVQDRIIGVQSFWKLPSDTDEIEKIPKTPEISSSSSSSSSFDDIEPKLGKRRFSSVSDIHSHDTSECFSLFPRVLNADIPSVCPSEHTSITVQKELEEFMDEVSEKQRKSQPLTKKISQKLKEIVSKRNNNDKRRDSSVPSLQSPPKQTDKPPKQTDKPPKQTDKPGKSIDVGVRVYVQYNSQWIHPEAYPGQDHSFSYPSQGNRKICVSVYGNKSDIDVAHMQLLINSYNKGSISGLKIEHPFSESSKNSYVDDCLPICRVPSTVRWPYTQICKTSIQTNSSIPSKISYTHMKKKRSFFSRFFSSSSSSPQSPSSSISSPSRLSPPSRPLSCSIFCRRYLSLALHSHIFTTGCDHLLSIINSQFQRELVLNEHLTFGPVVVCPCPPVSLVKKQSWNIRSYGTICVRDGTIVDQGSSELMSPPLSPSLQPMYHLYSLRISLTTNINIGCVYVAGVEIMLLHPRKLFGNGHGSEKRYDSTSSSSSSSTSSSSSSSQKMFFFIHPITSALLSVPTRAFIPLNNFLQNSSHRHTARACKDCTRDETKEGEKEKEKPKQPFWKFHKTSSNLTESKKKSVSLDSLPVHLISQTPISELSDNISISLKVLIRKDVLKDVGMNQLSLVLPRVEVQWTSYLVPEVVEEVRVFEK</sequence>
<dbReference type="PANTHER" id="PTHR46233">
    <property type="entry name" value="HYDROXYACYLGLUTATHIONE HYDROLASE GLOC"/>
    <property type="match status" value="1"/>
</dbReference>
<comment type="cofactor">
    <cofactor evidence="1">
        <name>Zn(2+)</name>
        <dbReference type="ChEBI" id="CHEBI:29105"/>
    </cofactor>
</comment>
<evidence type="ECO:0000256" key="3">
    <source>
        <dbReference type="ARBA" id="ARBA00022801"/>
    </source>
</evidence>
<dbReference type="Proteomes" id="UP001057375">
    <property type="component" value="Unassembled WGS sequence"/>
</dbReference>
<evidence type="ECO:0000256" key="5">
    <source>
        <dbReference type="SAM" id="MobiDB-lite"/>
    </source>
</evidence>
<dbReference type="InterPro" id="IPR001279">
    <property type="entry name" value="Metallo-B-lactamas"/>
</dbReference>
<dbReference type="PANTHER" id="PTHR46233:SF3">
    <property type="entry name" value="HYDROXYACYLGLUTATHIONE HYDROLASE GLOC"/>
    <property type="match status" value="1"/>
</dbReference>
<comment type="caution">
    <text evidence="7">The sequence shown here is derived from an EMBL/GenBank/DDBJ whole genome shotgun (WGS) entry which is preliminary data.</text>
</comment>